<dbReference type="EMBL" id="AM235768">
    <property type="protein sequence ID" value="CAM96224.1"/>
    <property type="molecule type" value="Genomic_DNA"/>
</dbReference>
<feature type="region of interest" description="Disordered" evidence="1">
    <location>
        <begin position="372"/>
        <end position="409"/>
    </location>
</feature>
<feature type="region of interest" description="Disordered" evidence="1">
    <location>
        <begin position="159"/>
        <end position="196"/>
    </location>
</feature>
<dbReference type="PATRIC" id="fig|216595.4.peg.118"/>
<feature type="compositionally biased region" description="Polar residues" evidence="1">
    <location>
        <begin position="161"/>
        <end position="175"/>
    </location>
</feature>
<name>A4V6R3_PSEFS</name>
<evidence type="ECO:0000313" key="3">
    <source>
        <dbReference type="Proteomes" id="UP000002332"/>
    </source>
</evidence>
<feature type="region of interest" description="Disordered" evidence="1">
    <location>
        <begin position="235"/>
        <end position="355"/>
    </location>
</feature>
<feature type="compositionally biased region" description="Polar residues" evidence="1">
    <location>
        <begin position="329"/>
        <end position="343"/>
    </location>
</feature>
<geneLocation type="plasmid" evidence="2 3">
    <name>pQBR103</name>
</geneLocation>
<gene>
    <name evidence="2" type="ordered locus">pQBR0192</name>
</gene>
<feature type="region of interest" description="Disordered" evidence="1">
    <location>
        <begin position="112"/>
        <end position="131"/>
    </location>
</feature>
<accession>A4V6R3</accession>
<feature type="compositionally biased region" description="Low complexity" evidence="1">
    <location>
        <begin position="283"/>
        <end position="294"/>
    </location>
</feature>
<evidence type="ECO:0000313" key="2">
    <source>
        <dbReference type="EMBL" id="CAM96224.1"/>
    </source>
</evidence>
<protein>
    <submittedName>
        <fullName evidence="2">Uncharacterized protein</fullName>
    </submittedName>
</protein>
<proteinExistence type="predicted"/>
<reference evidence="2 3" key="1">
    <citation type="journal article" date="2007" name="ISME J.">
        <title>Sequence-based analysis of pQBR103; a representative of a unique, transfer-proficient mega plasmid resident in the microbial community of sugar beet.</title>
        <authorList>
            <person name="Tett A."/>
            <person name="Spiers A.J."/>
            <person name="Crossman L.C."/>
            <person name="Ager D."/>
            <person name="Ciric L."/>
            <person name="Dow J.M."/>
            <person name="Fry J.C."/>
            <person name="Harris D."/>
            <person name="Lilley A."/>
            <person name="Oliver A."/>
            <person name="Parkhill J."/>
            <person name="Quail M.A."/>
            <person name="Rainey P.B."/>
            <person name="Saunders N.J."/>
            <person name="Seeger K."/>
            <person name="Snyder L.A.S."/>
            <person name="Squares R."/>
            <person name="Thomas C.M."/>
            <person name="Turner S.L."/>
            <person name="Zhang X.-X."/>
            <person name="Field D."/>
            <person name="Bailey M.J."/>
        </authorList>
    </citation>
    <scope>NUCLEOTIDE SEQUENCE [LARGE SCALE GENOMIC DNA]</scope>
    <source>
        <strain evidence="2 3">SBW25</strain>
    </source>
</reference>
<dbReference type="AlphaFoldDB" id="A4V6R3"/>
<organism evidence="2 3">
    <name type="scientific">Pseudomonas fluorescens (strain SBW25)</name>
    <dbReference type="NCBI Taxonomy" id="216595"/>
    <lineage>
        <taxon>Bacteria</taxon>
        <taxon>Pseudomonadati</taxon>
        <taxon>Pseudomonadota</taxon>
        <taxon>Gammaproteobacteria</taxon>
        <taxon>Pseudomonadales</taxon>
        <taxon>Pseudomonadaceae</taxon>
        <taxon>Pseudomonas</taxon>
    </lineage>
</organism>
<sequence length="491" mass="51510">MGCPTSSMRSENPRTCRQWDVVTRTRRMRTNCPRPLLRRGAYLPSPARIRKMSEQNKPGGLGDLIGKIKSGAATIAASTKKPRRDAGTDADADNVEVIESQDAPRPHIDDYNDPLLIDPQDQAVPAKPDPKKMSLKKKLVLGAVVVALGVMAKNGIFTPVATHQSPPETHPSTADASAHEDKPSLPQMHDGGLTAGLPTALGEQAVVDPAIGKTLDELQLDGQLQKPLVASGKTVSAQDSGSIPADGFGFPAQLANEPPPLEIGATASQPKEQLPLPGGTNSPFAAAPEVAPEPITAGSGSPFGEMPVGGETPPKPASLSTEKHDPVLGSTSLQNPDSSQKPSLQKDAADVTKMKAQLAQKDNEIKSLKDQLAKKPGSNIKPAQAKPAVAHNPKHSAHVAQRTPTKAVPPVAKVVSRPKLCVKAVAPPARNCTTCVAHAFVVDAGAENMVGQGDFLDGYRVAITGDRLDLQNSDGQVVHKFWSSPNGCPSI</sequence>
<evidence type="ECO:0000256" key="1">
    <source>
        <dbReference type="SAM" id="MobiDB-lite"/>
    </source>
</evidence>
<keyword evidence="2" id="KW-0614">Plasmid</keyword>
<dbReference type="Proteomes" id="UP000002332">
    <property type="component" value="Plasmid pQBR103"/>
</dbReference>